<feature type="region of interest" description="Disordered" evidence="2">
    <location>
        <begin position="1"/>
        <end position="27"/>
    </location>
</feature>
<dbReference type="AlphaFoldDB" id="A0ABD1Y614"/>
<organism evidence="3 4">
    <name type="scientific">Riccia fluitans</name>
    <dbReference type="NCBI Taxonomy" id="41844"/>
    <lineage>
        <taxon>Eukaryota</taxon>
        <taxon>Viridiplantae</taxon>
        <taxon>Streptophyta</taxon>
        <taxon>Embryophyta</taxon>
        <taxon>Marchantiophyta</taxon>
        <taxon>Marchantiopsida</taxon>
        <taxon>Marchantiidae</taxon>
        <taxon>Marchantiales</taxon>
        <taxon>Ricciaceae</taxon>
        <taxon>Riccia</taxon>
    </lineage>
</organism>
<dbReference type="PANTHER" id="PTHR31360">
    <property type="match status" value="1"/>
</dbReference>
<evidence type="ECO:0008006" key="5">
    <source>
        <dbReference type="Google" id="ProtNLM"/>
    </source>
</evidence>
<proteinExistence type="inferred from homology"/>
<protein>
    <recommendedName>
        <fullName evidence="5">Oil body-associated protein 2A</fullName>
    </recommendedName>
</protein>
<dbReference type="InterPro" id="IPR010686">
    <property type="entry name" value="OBAP-like"/>
</dbReference>
<comment type="similarity">
    <text evidence="1">Belongs to the OBAP family.</text>
</comment>
<dbReference type="PANTHER" id="PTHR31360:SF1">
    <property type="entry name" value="OIL BODY-ASSOCIATED PROTEIN 2A"/>
    <property type="match status" value="1"/>
</dbReference>
<evidence type="ECO:0000313" key="3">
    <source>
        <dbReference type="EMBL" id="KAL2621062.1"/>
    </source>
</evidence>
<reference evidence="3 4" key="1">
    <citation type="submission" date="2024-09" db="EMBL/GenBank/DDBJ databases">
        <title>Chromosome-scale assembly of Riccia fluitans.</title>
        <authorList>
            <person name="Paukszto L."/>
            <person name="Sawicki J."/>
            <person name="Karawczyk K."/>
            <person name="Piernik-Szablinska J."/>
            <person name="Szczecinska M."/>
            <person name="Mazdziarz M."/>
        </authorList>
    </citation>
    <scope>NUCLEOTIDE SEQUENCE [LARGE SCALE GENOMIC DNA]</scope>
    <source>
        <strain evidence="3">Rf_01</strain>
        <tissue evidence="3">Aerial parts of the thallus</tissue>
    </source>
</reference>
<gene>
    <name evidence="3" type="ORF">R1flu_001267</name>
</gene>
<name>A0ABD1Y614_9MARC</name>
<evidence type="ECO:0000256" key="2">
    <source>
        <dbReference type="SAM" id="MobiDB-lite"/>
    </source>
</evidence>
<accession>A0ABD1Y614</accession>
<dbReference type="EMBL" id="JBHFFA010000006">
    <property type="protein sequence ID" value="KAL2621062.1"/>
    <property type="molecule type" value="Genomic_DNA"/>
</dbReference>
<dbReference type="Proteomes" id="UP001605036">
    <property type="component" value="Unassembled WGS sequence"/>
</dbReference>
<keyword evidence="4" id="KW-1185">Reference proteome</keyword>
<dbReference type="Pfam" id="PF06884">
    <property type="entry name" value="DUF1264"/>
    <property type="match status" value="1"/>
</dbReference>
<comment type="caution">
    <text evidence="3">The sequence shown here is derived from an EMBL/GenBank/DDBJ whole genome shotgun (WGS) entry which is preliminary data.</text>
</comment>
<evidence type="ECO:0000313" key="4">
    <source>
        <dbReference type="Proteomes" id="UP001605036"/>
    </source>
</evidence>
<evidence type="ECO:0000256" key="1">
    <source>
        <dbReference type="ARBA" id="ARBA00009740"/>
    </source>
</evidence>
<sequence length="268" mass="30283">MSSSDISPGQAIPSTPEDVPGGQKSASSHILGTGAGIIQSFKPINNFQQHVCTWAIFSHDMKRQIETHHYCSRLNEDFLQCLVYDTDRADGRLIGVEYIISERLFLGLPDEEKKLWHSHFYEIKNGLWVNPGVPEIVQKLELKQLANTYGKFWCTWQFDRGDRLPLGPPALMMSPQAQAPGQIRPELIKERDEKYHISTSEKAESRKDIQGPELIHPLSDLWKTTAKGWAVDLKEVDMILRAGTPLADMDRNTNVATTEDSKGDESRL</sequence>